<accession>A0A4R3Z7T6</accession>
<sequence>MMDDNDEIKMISCLEDCGCPEKSIEQFLLYRKENEIKKQMSLLHRHRYDLLDILHDDQRKIDCLEYIIYRIEKGEKI</sequence>
<evidence type="ECO:0000313" key="2">
    <source>
        <dbReference type="Proteomes" id="UP000295515"/>
    </source>
</evidence>
<comment type="caution">
    <text evidence="1">The sequence shown here is derived from an EMBL/GenBank/DDBJ whole genome shotgun (WGS) entry which is preliminary data.</text>
</comment>
<gene>
    <name evidence="1" type="ORF">EDD60_102173</name>
</gene>
<dbReference type="Proteomes" id="UP000295515">
    <property type="component" value="Unassembled WGS sequence"/>
</dbReference>
<reference evidence="1 2" key="1">
    <citation type="submission" date="2019-03" db="EMBL/GenBank/DDBJ databases">
        <title>Genomic Encyclopedia of Type Strains, Phase IV (KMG-IV): sequencing the most valuable type-strain genomes for metagenomic binning, comparative biology and taxonomic classification.</title>
        <authorList>
            <person name="Goeker M."/>
        </authorList>
    </citation>
    <scope>NUCLEOTIDE SEQUENCE [LARGE SCALE GENOMIC DNA]</scope>
    <source>
        <strain evidence="1 2">DSM 29487</strain>
    </source>
</reference>
<dbReference type="EMBL" id="SMCQ01000002">
    <property type="protein sequence ID" value="TCW02208.1"/>
    <property type="molecule type" value="Genomic_DNA"/>
</dbReference>
<evidence type="ECO:0000313" key="1">
    <source>
        <dbReference type="EMBL" id="TCW02208.1"/>
    </source>
</evidence>
<proteinExistence type="predicted"/>
<protein>
    <recommendedName>
        <fullName evidence="3">MerR-like DNA binding protein</fullName>
    </recommendedName>
</protein>
<name>A0A4R3Z7T6_9FIRM</name>
<organism evidence="1 2">
    <name type="scientific">Longibaculum muris</name>
    <dbReference type="NCBI Taxonomy" id="1796628"/>
    <lineage>
        <taxon>Bacteria</taxon>
        <taxon>Bacillati</taxon>
        <taxon>Bacillota</taxon>
        <taxon>Erysipelotrichia</taxon>
        <taxon>Erysipelotrichales</taxon>
        <taxon>Coprobacillaceae</taxon>
        <taxon>Longibaculum</taxon>
    </lineage>
</organism>
<keyword evidence="2" id="KW-1185">Reference proteome</keyword>
<dbReference type="AlphaFoldDB" id="A0A4R3Z7T6"/>
<evidence type="ECO:0008006" key="3">
    <source>
        <dbReference type="Google" id="ProtNLM"/>
    </source>
</evidence>